<dbReference type="Pfam" id="PF01339">
    <property type="entry name" value="CheB_methylest"/>
    <property type="match status" value="1"/>
</dbReference>
<dbReference type="GO" id="GO:0008984">
    <property type="term" value="F:protein-glutamate methylesterase activity"/>
    <property type="evidence" value="ECO:0007669"/>
    <property type="project" value="UniProtKB-EC"/>
</dbReference>
<dbReference type="CDD" id="cd16434">
    <property type="entry name" value="CheB-CheR_fusion"/>
    <property type="match status" value="1"/>
</dbReference>
<evidence type="ECO:0000313" key="7">
    <source>
        <dbReference type="Proteomes" id="UP000002215"/>
    </source>
</evidence>
<dbReference type="PANTHER" id="PTHR42872">
    <property type="entry name" value="PROTEIN-GLUTAMATE METHYLESTERASE/PROTEIN-GLUTAMINE GLUTAMINASE"/>
    <property type="match status" value="1"/>
</dbReference>
<dbReference type="PANTHER" id="PTHR42872:SF6">
    <property type="entry name" value="PROTEIN-GLUTAMATE METHYLESTERASE_PROTEIN-GLUTAMINE GLUTAMINASE"/>
    <property type="match status" value="1"/>
</dbReference>
<evidence type="ECO:0000259" key="5">
    <source>
        <dbReference type="PROSITE" id="PS50122"/>
    </source>
</evidence>
<feature type="active site" evidence="4">
    <location>
        <position position="40"/>
    </location>
</feature>
<dbReference type="InterPro" id="IPR000673">
    <property type="entry name" value="Sig_transdc_resp-reg_Me-estase"/>
</dbReference>
<evidence type="ECO:0000313" key="6">
    <source>
        <dbReference type="EMBL" id="ACU60131.1"/>
    </source>
</evidence>
<dbReference type="EC" id="3.1.1.61" evidence="2"/>
<proteinExistence type="predicted"/>
<reference evidence="7" key="1">
    <citation type="submission" date="2009-08" db="EMBL/GenBank/DDBJ databases">
        <title>The complete genome of Chitinophaga pinensis DSM 2588.</title>
        <authorList>
            <consortium name="US DOE Joint Genome Institute (JGI-PGF)"/>
            <person name="Lucas S."/>
            <person name="Copeland A."/>
            <person name="Lapidus A."/>
            <person name="Glavina del Rio T."/>
            <person name="Dalin E."/>
            <person name="Tice H."/>
            <person name="Bruce D."/>
            <person name="Goodwin L."/>
            <person name="Pitluck S."/>
            <person name="Kyrpides N."/>
            <person name="Mavromatis K."/>
            <person name="Ivanova N."/>
            <person name="Mikhailova N."/>
            <person name="Sims D."/>
            <person name="Meinche L."/>
            <person name="Brettin T."/>
            <person name="Detter J.C."/>
            <person name="Han C."/>
            <person name="Larimer F."/>
            <person name="Land M."/>
            <person name="Hauser L."/>
            <person name="Markowitz V."/>
            <person name="Cheng J.-F."/>
            <person name="Hugenholtz P."/>
            <person name="Woyke T."/>
            <person name="Wu D."/>
            <person name="Spring S."/>
            <person name="Klenk H.-P."/>
            <person name="Eisen J.A."/>
        </authorList>
    </citation>
    <scope>NUCLEOTIDE SEQUENCE [LARGE SCALE GENOMIC DNA]</scope>
    <source>
        <strain evidence="7">ATCC 43595 / DSM 2588 / LMG 13176 / NBRC 15968 / NCIMB 11800 / UQM 2034</strain>
    </source>
</reference>
<evidence type="ECO:0000256" key="4">
    <source>
        <dbReference type="PROSITE-ProRule" id="PRU00050"/>
    </source>
</evidence>
<evidence type="ECO:0000256" key="1">
    <source>
        <dbReference type="ARBA" id="ARBA00022801"/>
    </source>
</evidence>
<gene>
    <name evidence="6" type="ordered locus">Cpin_2649</name>
</gene>
<dbReference type="KEGG" id="cpi:Cpin_2649"/>
<protein>
    <recommendedName>
        <fullName evidence="2">protein-glutamate methylesterase</fullName>
        <ecNumber evidence="2">3.1.1.61</ecNumber>
    </recommendedName>
</protein>
<dbReference type="InterPro" id="IPR035909">
    <property type="entry name" value="CheB_C"/>
</dbReference>
<dbReference type="AlphaFoldDB" id="A0A979G3S2"/>
<evidence type="ECO:0000256" key="3">
    <source>
        <dbReference type="ARBA" id="ARBA00048267"/>
    </source>
</evidence>
<sequence>MSFPCKVIAFGISAGGLPPLKSILKMLPGDLNAALVIVPHLFPDYRSHLDAILENAVFRPVLRIYHGMHIVCGSIYVLPEGKILGIQDGAFILSERPETEKINQAIDHFFHAMAAEIGSQSIGVILSGAGYDGIKGAKAIENEKGVVIVQDPATAEFPMMPQGLIAFDHPDYILTPEEIVNKLTALATANSPQHQ</sequence>
<dbReference type="GO" id="GO:0006935">
    <property type="term" value="P:chemotaxis"/>
    <property type="evidence" value="ECO:0007669"/>
    <property type="project" value="UniProtKB-UniRule"/>
</dbReference>
<dbReference type="Gene3D" id="3.40.50.180">
    <property type="entry name" value="Methylesterase CheB, C-terminal domain"/>
    <property type="match status" value="1"/>
</dbReference>
<organism evidence="6 7">
    <name type="scientific">Chitinophaga pinensis (strain ATCC 43595 / DSM 2588 / LMG 13176 / NBRC 15968 / NCIMB 11800 / UQM 2034)</name>
    <dbReference type="NCBI Taxonomy" id="485918"/>
    <lineage>
        <taxon>Bacteria</taxon>
        <taxon>Pseudomonadati</taxon>
        <taxon>Bacteroidota</taxon>
        <taxon>Chitinophagia</taxon>
        <taxon>Chitinophagales</taxon>
        <taxon>Chitinophagaceae</taxon>
        <taxon>Chitinophaga</taxon>
    </lineage>
</organism>
<dbReference type="GO" id="GO:0005737">
    <property type="term" value="C:cytoplasm"/>
    <property type="evidence" value="ECO:0007669"/>
    <property type="project" value="InterPro"/>
</dbReference>
<dbReference type="SUPFAM" id="SSF52738">
    <property type="entry name" value="Methylesterase CheB, C-terminal domain"/>
    <property type="match status" value="1"/>
</dbReference>
<feature type="active site" evidence="4">
    <location>
        <position position="13"/>
    </location>
</feature>
<comment type="catalytic activity">
    <reaction evidence="3">
        <text>[protein]-L-glutamate 5-O-methyl ester + H2O = L-glutamyl-[protein] + methanol + H(+)</text>
        <dbReference type="Rhea" id="RHEA:23236"/>
        <dbReference type="Rhea" id="RHEA-COMP:10208"/>
        <dbReference type="Rhea" id="RHEA-COMP:10311"/>
        <dbReference type="ChEBI" id="CHEBI:15377"/>
        <dbReference type="ChEBI" id="CHEBI:15378"/>
        <dbReference type="ChEBI" id="CHEBI:17790"/>
        <dbReference type="ChEBI" id="CHEBI:29973"/>
        <dbReference type="ChEBI" id="CHEBI:82795"/>
        <dbReference type="EC" id="3.1.1.61"/>
    </reaction>
</comment>
<keyword evidence="4" id="KW-0145">Chemotaxis</keyword>
<evidence type="ECO:0000256" key="2">
    <source>
        <dbReference type="ARBA" id="ARBA00039140"/>
    </source>
</evidence>
<dbReference type="EMBL" id="CP001699">
    <property type="protein sequence ID" value="ACU60131.1"/>
    <property type="molecule type" value="Genomic_DNA"/>
</dbReference>
<name>A0A979G3S2_CHIPD</name>
<dbReference type="PROSITE" id="PS50122">
    <property type="entry name" value="CHEB"/>
    <property type="match status" value="1"/>
</dbReference>
<feature type="domain" description="CheB-type methylesterase" evidence="5">
    <location>
        <begin position="6"/>
        <end position="190"/>
    </location>
</feature>
<dbReference type="Proteomes" id="UP000002215">
    <property type="component" value="Chromosome"/>
</dbReference>
<feature type="active site" evidence="4">
    <location>
        <position position="132"/>
    </location>
</feature>
<dbReference type="RefSeq" id="WP_012790307.1">
    <property type="nucleotide sequence ID" value="NC_013132.1"/>
</dbReference>
<keyword evidence="1 4" id="KW-0378">Hydrolase</keyword>
<dbReference type="OrthoDB" id="649924at2"/>
<accession>A0A979G3S2</accession>
<dbReference type="GO" id="GO:0000156">
    <property type="term" value="F:phosphorelay response regulator activity"/>
    <property type="evidence" value="ECO:0007669"/>
    <property type="project" value="InterPro"/>
</dbReference>
<reference evidence="6 7" key="2">
    <citation type="journal article" date="2010" name="Stand. Genomic Sci.">
        <title>Complete genome sequence of Chitinophaga pinensis type strain (UQM 2034).</title>
        <authorList>
            <person name="Glavina Del Rio T."/>
            <person name="Abt B."/>
            <person name="Spring S."/>
            <person name="Lapidus A."/>
            <person name="Nolan M."/>
            <person name="Tice H."/>
            <person name="Copeland A."/>
            <person name="Cheng J.F."/>
            <person name="Chen F."/>
            <person name="Bruce D."/>
            <person name="Goodwin L."/>
            <person name="Pitluck S."/>
            <person name="Ivanova N."/>
            <person name="Mavromatis K."/>
            <person name="Mikhailova N."/>
            <person name="Pati A."/>
            <person name="Chen A."/>
            <person name="Palaniappan K."/>
            <person name="Land M."/>
            <person name="Hauser L."/>
            <person name="Chang Y.J."/>
            <person name="Jeffries C.D."/>
            <person name="Chain P."/>
            <person name="Saunders E."/>
            <person name="Detter J.C."/>
            <person name="Brettin T."/>
            <person name="Rohde M."/>
            <person name="Goker M."/>
            <person name="Bristow J."/>
            <person name="Eisen J.A."/>
            <person name="Markowitz V."/>
            <person name="Hugenholtz P."/>
            <person name="Kyrpides N.C."/>
            <person name="Klenk H.P."/>
            <person name="Lucas S."/>
        </authorList>
    </citation>
    <scope>NUCLEOTIDE SEQUENCE [LARGE SCALE GENOMIC DNA]</scope>
    <source>
        <strain evidence="7">ATCC 43595 / DSM 2588 / LMG 13176 / NBRC 15968 / NCIMB 11800 / UQM 2034</strain>
    </source>
</reference>